<dbReference type="InterPro" id="IPR029052">
    <property type="entry name" value="Metallo-depent_PP-like"/>
</dbReference>
<dbReference type="NCBIfam" id="TIGR00040">
    <property type="entry name" value="yfcE"/>
    <property type="match status" value="1"/>
</dbReference>
<dbReference type="GO" id="GO:0016787">
    <property type="term" value="F:hydrolase activity"/>
    <property type="evidence" value="ECO:0007669"/>
    <property type="project" value="UniProtKB-UniRule"/>
</dbReference>
<name>A0A3A4R481_9BACT</name>
<comment type="cofactor">
    <cofactor evidence="2">
        <name>a divalent metal cation</name>
        <dbReference type="ChEBI" id="CHEBI:60240"/>
    </cofactor>
</comment>
<feature type="domain" description="Calcineurin-like phosphoesterase" evidence="3">
    <location>
        <begin position="3"/>
        <end position="138"/>
    </location>
</feature>
<organism evidence="4 5">
    <name type="scientific">Candidatus Auribacter fodinae</name>
    <dbReference type="NCBI Taxonomy" id="2093366"/>
    <lineage>
        <taxon>Bacteria</taxon>
        <taxon>Pseudomonadati</taxon>
        <taxon>Candidatus Auribacterota</taxon>
        <taxon>Candidatus Auribacteria</taxon>
        <taxon>Candidatus Auribacterales</taxon>
        <taxon>Candidatus Auribacteraceae</taxon>
        <taxon>Candidatus Auribacter</taxon>
    </lineage>
</organism>
<dbReference type="EMBL" id="QZJZ01000097">
    <property type="protein sequence ID" value="RJP56311.1"/>
    <property type="molecule type" value="Genomic_DNA"/>
</dbReference>
<dbReference type="GO" id="GO:0046872">
    <property type="term" value="F:metal ion binding"/>
    <property type="evidence" value="ECO:0007669"/>
    <property type="project" value="UniProtKB-KW"/>
</dbReference>
<reference evidence="4 5" key="1">
    <citation type="journal article" date="2017" name="ISME J.">
        <title>Energy and carbon metabolisms in a deep terrestrial subsurface fluid microbial community.</title>
        <authorList>
            <person name="Momper L."/>
            <person name="Jungbluth S.P."/>
            <person name="Lee M.D."/>
            <person name="Amend J.P."/>
        </authorList>
    </citation>
    <scope>NUCLEOTIDE SEQUENCE [LARGE SCALE GENOMIC DNA]</scope>
    <source>
        <strain evidence="4">SURF_26</strain>
    </source>
</reference>
<dbReference type="InterPro" id="IPR024654">
    <property type="entry name" value="Calcineurin-like_PHP_lpxH"/>
</dbReference>
<comment type="similarity">
    <text evidence="1 2">Belongs to the metallophosphoesterase superfamily. YfcE family.</text>
</comment>
<dbReference type="SUPFAM" id="SSF56300">
    <property type="entry name" value="Metallo-dependent phosphatases"/>
    <property type="match status" value="1"/>
</dbReference>
<dbReference type="InterPro" id="IPR000979">
    <property type="entry name" value="Phosphodiesterase_MJ0936/Vps29"/>
</dbReference>
<proteinExistence type="inferred from homology"/>
<keyword evidence="2" id="KW-0479">Metal-binding</keyword>
<dbReference type="PANTHER" id="PTHR11124">
    <property type="entry name" value="VACUOLAR SORTING PROTEIN VPS29"/>
    <property type="match status" value="1"/>
</dbReference>
<gene>
    <name evidence="4" type="ORF">C4541_12645</name>
</gene>
<evidence type="ECO:0000313" key="5">
    <source>
        <dbReference type="Proteomes" id="UP000266426"/>
    </source>
</evidence>
<evidence type="ECO:0000313" key="4">
    <source>
        <dbReference type="EMBL" id="RJP56311.1"/>
    </source>
</evidence>
<evidence type="ECO:0000256" key="2">
    <source>
        <dbReference type="RuleBase" id="RU362039"/>
    </source>
</evidence>
<dbReference type="Pfam" id="PF12850">
    <property type="entry name" value="Metallophos_2"/>
    <property type="match status" value="1"/>
</dbReference>
<comment type="caution">
    <text evidence="4">The sequence shown here is derived from an EMBL/GenBank/DDBJ whole genome shotgun (WGS) entry which is preliminary data.</text>
</comment>
<dbReference type="EC" id="3.1.4.-" evidence="2"/>
<dbReference type="AlphaFoldDB" id="A0A3A4R481"/>
<protein>
    <recommendedName>
        <fullName evidence="2">Phosphoesterase</fullName>
        <ecNumber evidence="2">3.1.4.-</ecNumber>
    </recommendedName>
</protein>
<dbReference type="Proteomes" id="UP000266426">
    <property type="component" value="Unassembled WGS sequence"/>
</dbReference>
<sequence>MIMIGVVSDTHVPTRALAVSQQILTAFEAVDMILHCGDITVLSVLDKLNTIAPVYAVAGNMDSGEIKRFVPEKRVVVAGNKRIGVIHGAGVPFGIKKRIIKAFAEDNVDCIVYGHTHHADVDIVQDTLLFNPGSASDDHGSFGLLFIDDNDRLDTKIIYL</sequence>
<dbReference type="Gene3D" id="3.60.21.10">
    <property type="match status" value="1"/>
</dbReference>
<accession>A0A3A4R481</accession>
<evidence type="ECO:0000259" key="3">
    <source>
        <dbReference type="Pfam" id="PF12850"/>
    </source>
</evidence>
<evidence type="ECO:0000256" key="1">
    <source>
        <dbReference type="ARBA" id="ARBA00008950"/>
    </source>
</evidence>